<keyword evidence="15" id="KW-1185">Reference proteome</keyword>
<evidence type="ECO:0000256" key="5">
    <source>
        <dbReference type="ARBA" id="ARBA00023155"/>
    </source>
</evidence>
<dbReference type="SUPFAM" id="SSF47413">
    <property type="entry name" value="lambda repressor-like DNA-binding domains"/>
    <property type="match status" value="1"/>
</dbReference>
<comment type="similarity">
    <text evidence="2 10">Belongs to the CUT homeobox family.</text>
</comment>
<feature type="compositionally biased region" description="Polar residues" evidence="11">
    <location>
        <begin position="12"/>
        <end position="23"/>
    </location>
</feature>
<dbReference type="InterPro" id="IPR051649">
    <property type="entry name" value="CUT_Homeobox"/>
</dbReference>
<dbReference type="PANTHER" id="PTHR14057:SF47">
    <property type="entry name" value="HOMEOBOX PROTEIN ONECUT"/>
    <property type="match status" value="1"/>
</dbReference>
<comment type="caution">
    <text evidence="14">The sequence shown here is derived from an EMBL/GenBank/DDBJ whole genome shotgun (WGS) entry which is preliminary data.</text>
</comment>
<feature type="region of interest" description="Disordered" evidence="11">
    <location>
        <begin position="474"/>
        <end position="493"/>
    </location>
</feature>
<reference evidence="14 15" key="1">
    <citation type="journal article" date="2017" name="Nat. Ecol. Evol.">
        <title>Scallop genome provides insights into evolution of bilaterian karyotype and development.</title>
        <authorList>
            <person name="Wang S."/>
            <person name="Zhang J."/>
            <person name="Jiao W."/>
            <person name="Li J."/>
            <person name="Xun X."/>
            <person name="Sun Y."/>
            <person name="Guo X."/>
            <person name="Huan P."/>
            <person name="Dong B."/>
            <person name="Zhang L."/>
            <person name="Hu X."/>
            <person name="Sun X."/>
            <person name="Wang J."/>
            <person name="Zhao C."/>
            <person name="Wang Y."/>
            <person name="Wang D."/>
            <person name="Huang X."/>
            <person name="Wang R."/>
            <person name="Lv J."/>
            <person name="Li Y."/>
            <person name="Zhang Z."/>
            <person name="Liu B."/>
            <person name="Lu W."/>
            <person name="Hui Y."/>
            <person name="Liang J."/>
            <person name="Zhou Z."/>
            <person name="Hou R."/>
            <person name="Li X."/>
            <person name="Liu Y."/>
            <person name="Li H."/>
            <person name="Ning X."/>
            <person name="Lin Y."/>
            <person name="Zhao L."/>
            <person name="Xing Q."/>
            <person name="Dou J."/>
            <person name="Li Y."/>
            <person name="Mao J."/>
            <person name="Guo H."/>
            <person name="Dou H."/>
            <person name="Li T."/>
            <person name="Mu C."/>
            <person name="Jiang W."/>
            <person name="Fu Q."/>
            <person name="Fu X."/>
            <person name="Miao Y."/>
            <person name="Liu J."/>
            <person name="Yu Q."/>
            <person name="Li R."/>
            <person name="Liao H."/>
            <person name="Li X."/>
            <person name="Kong Y."/>
            <person name="Jiang Z."/>
            <person name="Chourrout D."/>
            <person name="Li R."/>
            <person name="Bao Z."/>
        </authorList>
    </citation>
    <scope>NUCLEOTIDE SEQUENCE [LARGE SCALE GENOMIC DNA]</scope>
    <source>
        <strain evidence="14 15">PY_sf001</strain>
    </source>
</reference>
<dbReference type="Pfam" id="PF02376">
    <property type="entry name" value="CUT"/>
    <property type="match status" value="1"/>
</dbReference>
<proteinExistence type="inferred from homology"/>
<dbReference type="Proteomes" id="UP000242188">
    <property type="component" value="Unassembled WGS sequence"/>
</dbReference>
<evidence type="ECO:0000256" key="4">
    <source>
        <dbReference type="ARBA" id="ARBA00023125"/>
    </source>
</evidence>
<dbReference type="AlphaFoldDB" id="A0A210QUE1"/>
<evidence type="ECO:0000256" key="11">
    <source>
        <dbReference type="SAM" id="MobiDB-lite"/>
    </source>
</evidence>
<feature type="region of interest" description="Disordered" evidence="11">
    <location>
        <begin position="213"/>
        <end position="296"/>
    </location>
</feature>
<organism evidence="14 15">
    <name type="scientific">Mizuhopecten yessoensis</name>
    <name type="common">Japanese scallop</name>
    <name type="synonym">Patinopecten yessoensis</name>
    <dbReference type="NCBI Taxonomy" id="6573"/>
    <lineage>
        <taxon>Eukaryota</taxon>
        <taxon>Metazoa</taxon>
        <taxon>Spiralia</taxon>
        <taxon>Lophotrochozoa</taxon>
        <taxon>Mollusca</taxon>
        <taxon>Bivalvia</taxon>
        <taxon>Autobranchia</taxon>
        <taxon>Pteriomorphia</taxon>
        <taxon>Pectinida</taxon>
        <taxon>Pectinoidea</taxon>
        <taxon>Pectinidae</taxon>
        <taxon>Mizuhopecten</taxon>
    </lineage>
</organism>
<evidence type="ECO:0000313" key="14">
    <source>
        <dbReference type="EMBL" id="OWF52360.1"/>
    </source>
</evidence>
<dbReference type="Gene3D" id="1.10.260.40">
    <property type="entry name" value="lambda repressor-like DNA-binding domains"/>
    <property type="match status" value="1"/>
</dbReference>
<evidence type="ECO:0000256" key="8">
    <source>
        <dbReference type="PROSITE-ProRule" id="PRU00108"/>
    </source>
</evidence>
<dbReference type="PROSITE" id="PS50071">
    <property type="entry name" value="HOMEOBOX_2"/>
    <property type="match status" value="1"/>
</dbReference>
<feature type="compositionally biased region" description="Polar residues" evidence="11">
    <location>
        <begin position="483"/>
        <end position="493"/>
    </location>
</feature>
<keyword evidence="4 8" id="KW-0238">DNA-binding</keyword>
<dbReference type="GO" id="GO:0000981">
    <property type="term" value="F:DNA-binding transcription factor activity, RNA polymerase II-specific"/>
    <property type="evidence" value="ECO:0007669"/>
    <property type="project" value="TreeGrafter"/>
</dbReference>
<evidence type="ECO:0000313" key="15">
    <source>
        <dbReference type="Proteomes" id="UP000242188"/>
    </source>
</evidence>
<evidence type="ECO:0000256" key="1">
    <source>
        <dbReference type="ARBA" id="ARBA00004123"/>
    </source>
</evidence>
<accession>A0A210QUE1</accession>
<gene>
    <name evidence="14" type="ORF">KP79_PYT18527</name>
</gene>
<dbReference type="Gene3D" id="1.10.10.60">
    <property type="entry name" value="Homeodomain-like"/>
    <property type="match status" value="1"/>
</dbReference>
<dbReference type="PANTHER" id="PTHR14057">
    <property type="entry name" value="TRANSCRIPTION FACTOR ONECUT"/>
    <property type="match status" value="1"/>
</dbReference>
<dbReference type="CDD" id="cd00086">
    <property type="entry name" value="homeodomain"/>
    <property type="match status" value="1"/>
</dbReference>
<dbReference type="SMART" id="SM00389">
    <property type="entry name" value="HOX"/>
    <property type="match status" value="1"/>
</dbReference>
<keyword evidence="3 10" id="KW-0805">Transcription regulation</keyword>
<dbReference type="InterPro" id="IPR010982">
    <property type="entry name" value="Lambda_DNA-bd_dom_sf"/>
</dbReference>
<dbReference type="InterPro" id="IPR001356">
    <property type="entry name" value="HD"/>
</dbReference>
<dbReference type="STRING" id="6573.A0A210QUE1"/>
<dbReference type="SMART" id="SM01109">
    <property type="entry name" value="CUT"/>
    <property type="match status" value="1"/>
</dbReference>
<evidence type="ECO:0000256" key="2">
    <source>
        <dbReference type="ARBA" id="ARBA00008190"/>
    </source>
</evidence>
<comment type="subcellular location">
    <subcellularLocation>
        <location evidence="1 8 9">Nucleus</location>
    </subcellularLocation>
</comment>
<dbReference type="SUPFAM" id="SSF46689">
    <property type="entry name" value="Homeodomain-like"/>
    <property type="match status" value="1"/>
</dbReference>
<feature type="domain" description="Homeobox" evidence="12">
    <location>
        <begin position="417"/>
        <end position="477"/>
    </location>
</feature>
<dbReference type="InterPro" id="IPR009057">
    <property type="entry name" value="Homeodomain-like_sf"/>
</dbReference>
<keyword evidence="6 10" id="KW-0804">Transcription</keyword>
<feature type="compositionally biased region" description="Polar residues" evidence="11">
    <location>
        <begin position="246"/>
        <end position="292"/>
    </location>
</feature>
<dbReference type="FunFam" id="1.10.260.40:FF:000005">
    <property type="entry name" value="One cut domain family member"/>
    <property type="match status" value="1"/>
</dbReference>
<evidence type="ECO:0000256" key="6">
    <source>
        <dbReference type="ARBA" id="ARBA00023163"/>
    </source>
</evidence>
<feature type="compositionally biased region" description="Polar residues" evidence="11">
    <location>
        <begin position="227"/>
        <end position="236"/>
    </location>
</feature>
<name>A0A210QUE1_MIZYE</name>
<evidence type="ECO:0000259" key="13">
    <source>
        <dbReference type="PROSITE" id="PS51042"/>
    </source>
</evidence>
<protein>
    <recommendedName>
        <fullName evidence="10">One cut domain family member</fullName>
    </recommendedName>
</protein>
<evidence type="ECO:0000256" key="3">
    <source>
        <dbReference type="ARBA" id="ARBA00023015"/>
    </source>
</evidence>
<dbReference type="OrthoDB" id="10068888at2759"/>
<dbReference type="PROSITE" id="PS51042">
    <property type="entry name" value="CUT"/>
    <property type="match status" value="1"/>
</dbReference>
<feature type="compositionally biased region" description="Low complexity" evidence="11">
    <location>
        <begin position="32"/>
        <end position="68"/>
    </location>
</feature>
<dbReference type="InterPro" id="IPR003350">
    <property type="entry name" value="CUT_dom"/>
</dbReference>
<dbReference type="GO" id="GO:0005634">
    <property type="term" value="C:nucleus"/>
    <property type="evidence" value="ECO:0007669"/>
    <property type="project" value="UniProtKB-SubCell"/>
</dbReference>
<dbReference type="EMBL" id="NEDP02001812">
    <property type="protein sequence ID" value="OWF52360.1"/>
    <property type="molecule type" value="Genomic_DNA"/>
</dbReference>
<dbReference type="Pfam" id="PF00046">
    <property type="entry name" value="Homeodomain"/>
    <property type="match status" value="1"/>
</dbReference>
<dbReference type="FunFam" id="1.10.10.60:FF:000054">
    <property type="entry name" value="One cut domain family member"/>
    <property type="match status" value="1"/>
</dbReference>
<evidence type="ECO:0000256" key="7">
    <source>
        <dbReference type="ARBA" id="ARBA00023242"/>
    </source>
</evidence>
<feature type="region of interest" description="Disordered" evidence="11">
    <location>
        <begin position="1"/>
        <end position="71"/>
    </location>
</feature>
<sequence>MTMENMGELPDQQLNDSSVTTPLSVGGGSGVDTASQQSSRDTTQSDTDFPAVPSVSAVSSPEAELSPSIDISRTEAIPVTVASMIDSTEFRSQMGDVTYQTLNGRMSPNYSPNSYATLTPLQPLPPISTVSEKFNQIQASNVGGNGFTLMNNGLGMDMNTAYRYDKMMGMGMNISNMGPSLATSPMTMMTTNGYPQSVGPYGYNVNVSLGVSQNGLPSPKSDHKSPTGLSPNTYETYRNLAPPPTRLSSPNPVMMSTLNGLHGNHTVTPDASPNSQSSSPQRGQSVGPMDSQSNKELEEINTKELAQRISSELKRYSIPQAVFAQRVLCRSQGTLSDLLRNPKPWSKLKSGRETFRRMWKWLQEPEFQRMSALRLAGKSFGEVSIKEESVSAASFGHPIASIACKRKEQEQQAQDQRHPKKPRLVFTDIQRRTLHAIFKETKRPSKEMQATIAQQLGLEVSTVANFFMNARRRSIDKWRDDNGNNNRDSVPKS</sequence>
<evidence type="ECO:0000256" key="10">
    <source>
        <dbReference type="RuleBase" id="RU361129"/>
    </source>
</evidence>
<dbReference type="GO" id="GO:0000978">
    <property type="term" value="F:RNA polymerase II cis-regulatory region sequence-specific DNA binding"/>
    <property type="evidence" value="ECO:0007669"/>
    <property type="project" value="TreeGrafter"/>
</dbReference>
<keyword evidence="7 8" id="KW-0539">Nucleus</keyword>
<evidence type="ECO:0000256" key="9">
    <source>
        <dbReference type="RuleBase" id="RU000682"/>
    </source>
</evidence>
<feature type="domain" description="CUT" evidence="13">
    <location>
        <begin position="291"/>
        <end position="377"/>
    </location>
</feature>
<feature type="DNA-binding region" description="Homeobox" evidence="8">
    <location>
        <begin position="419"/>
        <end position="478"/>
    </location>
</feature>
<keyword evidence="5 8" id="KW-0371">Homeobox</keyword>
<evidence type="ECO:0000259" key="12">
    <source>
        <dbReference type="PROSITE" id="PS50071"/>
    </source>
</evidence>